<sequence>MTPSLSRDSRAAANRALMAGSPDYFSWTETEQERFRAAPGREARARMEQVLLKQVLDIECAAAQAQDVWNDLSLEQLNRINPADLLTRGIGDDFVYLNESLADNQCLLDFDTLYDYDHDDFLFQEKWRHKDLKNYVSPGYFPLYQSRWVRFLMGEELVYGNLFSLAGYVMSRAEEAGDKRLNRLIPSSYEEGPNHGKEEGDGVVWDYRLDAGGLEPQLEELQRRWWQYQQGAELELQRDLAALPPQAYILHDQSPVPGETMVNLVIRNEAAIRQIHWRTLLADINACQGSRDEVERIIEQETEKALSHIEDQYRAVIDHYVPPDITTAKERKLIMSNGALRDLQRLRSEEDEQD</sequence>
<dbReference type="EMBL" id="SRPF01000003">
    <property type="protein sequence ID" value="TGN39537.1"/>
    <property type="molecule type" value="Genomic_DNA"/>
</dbReference>
<accession>A0A4Z1BPU8</accession>
<reference evidence="1 2" key="1">
    <citation type="submission" date="2019-04" db="EMBL/GenBank/DDBJ databases">
        <authorList>
            <person name="Park S."/>
            <person name="Yoon J.-H."/>
        </authorList>
    </citation>
    <scope>NUCLEOTIDE SEQUENCE [LARGE SCALE GENOMIC DNA]</scope>
    <source>
        <strain evidence="1 2">HJM-18</strain>
    </source>
</reference>
<name>A0A4Z1BPU8_9GAMM</name>
<evidence type="ECO:0000313" key="1">
    <source>
        <dbReference type="EMBL" id="TGN39537.1"/>
    </source>
</evidence>
<comment type="caution">
    <text evidence="1">The sequence shown here is derived from an EMBL/GenBank/DDBJ whole genome shotgun (WGS) entry which is preliminary data.</text>
</comment>
<proteinExistence type="predicted"/>
<dbReference type="AlphaFoldDB" id="A0A4Z1BPU8"/>
<dbReference type="OrthoDB" id="7059367at2"/>
<evidence type="ECO:0000313" key="2">
    <source>
        <dbReference type="Proteomes" id="UP000298325"/>
    </source>
</evidence>
<protein>
    <submittedName>
        <fullName evidence="1">Uncharacterized protein</fullName>
    </submittedName>
</protein>
<keyword evidence="2" id="KW-1185">Reference proteome</keyword>
<dbReference type="RefSeq" id="WP_135803844.1">
    <property type="nucleotide sequence ID" value="NZ_SRPF01000003.1"/>
</dbReference>
<organism evidence="1 2">
    <name type="scientific">Marinobacter confluentis</name>
    <dbReference type="NCBI Taxonomy" id="1697557"/>
    <lineage>
        <taxon>Bacteria</taxon>
        <taxon>Pseudomonadati</taxon>
        <taxon>Pseudomonadota</taxon>
        <taxon>Gammaproteobacteria</taxon>
        <taxon>Pseudomonadales</taxon>
        <taxon>Marinobacteraceae</taxon>
        <taxon>Marinobacter</taxon>
    </lineage>
</organism>
<dbReference type="Proteomes" id="UP000298325">
    <property type="component" value="Unassembled WGS sequence"/>
</dbReference>
<gene>
    <name evidence="1" type="ORF">E5Q11_13040</name>
</gene>